<dbReference type="Proteomes" id="UP000074914">
    <property type="component" value="Chromosome"/>
</dbReference>
<reference evidence="3 4" key="1">
    <citation type="submission" date="2015-11" db="EMBL/GenBank/DDBJ databases">
        <title>Exploring the genomic traits of fungus-feeding bacterial genus Collimonas.</title>
        <authorList>
            <person name="Song C."/>
            <person name="Schmidt R."/>
            <person name="de Jager V."/>
            <person name="Krzyzanowska D."/>
            <person name="Jongedijk E."/>
            <person name="Cankar K."/>
            <person name="Beekwilder J."/>
            <person name="van Veen A."/>
            <person name="de Boer W."/>
            <person name="van Veen J.A."/>
            <person name="Garbeva P."/>
        </authorList>
    </citation>
    <scope>NUCLEOTIDE SEQUENCE [LARGE SCALE GENOMIC DNA]</scope>
    <source>
        <strain evidence="2 4">Ter291</strain>
        <strain evidence="1 3">Ter91</strain>
    </source>
</reference>
<evidence type="ECO:0000313" key="4">
    <source>
        <dbReference type="Proteomes" id="UP000074914"/>
    </source>
</evidence>
<dbReference type="EMBL" id="CP013236">
    <property type="protein sequence ID" value="AMP13611.1"/>
    <property type="molecule type" value="Genomic_DNA"/>
</dbReference>
<accession>A0A127QUL9</accession>
<organism evidence="1 3">
    <name type="scientific">Collimonas pratensis</name>
    <dbReference type="NCBI Taxonomy" id="279113"/>
    <lineage>
        <taxon>Bacteria</taxon>
        <taxon>Pseudomonadati</taxon>
        <taxon>Pseudomonadota</taxon>
        <taxon>Betaproteobacteria</taxon>
        <taxon>Burkholderiales</taxon>
        <taxon>Oxalobacteraceae</taxon>
        <taxon>Collimonas</taxon>
    </lineage>
</organism>
<evidence type="ECO:0000313" key="2">
    <source>
        <dbReference type="EMBL" id="AMP13611.1"/>
    </source>
</evidence>
<dbReference type="EMBL" id="CP013234">
    <property type="protein sequence ID" value="AMP03716.1"/>
    <property type="molecule type" value="Genomic_DNA"/>
</dbReference>
<dbReference type="STRING" id="279113.CPter91_1335"/>
<evidence type="ECO:0000313" key="3">
    <source>
        <dbReference type="Proteomes" id="UP000074561"/>
    </source>
</evidence>
<dbReference type="KEGG" id="cpra:CPter91_1335"/>
<sequence length="37" mass="4250">MHRRYFGHPAFSWIFASTLLAGVLGSLSIYHQQLRST</sequence>
<dbReference type="AlphaFoldDB" id="A0A127QUL9"/>
<dbReference type="Proteomes" id="UP000074561">
    <property type="component" value="Chromosome"/>
</dbReference>
<evidence type="ECO:0000313" key="1">
    <source>
        <dbReference type="EMBL" id="AMP03716.1"/>
    </source>
</evidence>
<protein>
    <submittedName>
        <fullName evidence="1 2">Membrane protein</fullName>
    </submittedName>
</protein>
<gene>
    <name evidence="2" type="ORF">CPter291_1335</name>
    <name evidence="1" type="ORF">CPter91_1335</name>
</gene>
<name>A0A127QUL9_9BURK</name>
<proteinExistence type="predicted"/>
<keyword evidence="4" id="KW-1185">Reference proteome</keyword>